<name>A0A645AWV0_9ZZZZ</name>
<dbReference type="EMBL" id="VSSQ01016181">
    <property type="protein sequence ID" value="MPM57266.1"/>
    <property type="molecule type" value="Genomic_DNA"/>
</dbReference>
<organism evidence="1">
    <name type="scientific">bioreactor metagenome</name>
    <dbReference type="NCBI Taxonomy" id="1076179"/>
    <lineage>
        <taxon>unclassified sequences</taxon>
        <taxon>metagenomes</taxon>
        <taxon>ecological metagenomes</taxon>
    </lineage>
</organism>
<evidence type="ECO:0000313" key="1">
    <source>
        <dbReference type="EMBL" id="MPM57266.1"/>
    </source>
</evidence>
<protein>
    <submittedName>
        <fullName evidence="1">Uncharacterized protein</fullName>
    </submittedName>
</protein>
<comment type="caution">
    <text evidence="1">The sequence shown here is derived from an EMBL/GenBank/DDBJ whole genome shotgun (WGS) entry which is preliminary data.</text>
</comment>
<gene>
    <name evidence="1" type="ORF">SDC9_104088</name>
</gene>
<reference evidence="1" key="1">
    <citation type="submission" date="2019-08" db="EMBL/GenBank/DDBJ databases">
        <authorList>
            <person name="Kucharzyk K."/>
            <person name="Murdoch R.W."/>
            <person name="Higgins S."/>
            <person name="Loffler F."/>
        </authorList>
    </citation>
    <scope>NUCLEOTIDE SEQUENCE</scope>
</reference>
<sequence length="136" mass="15149">MERIKISTKEQKVTGILPINVDEKDHDISFEYTSLQEFKKAVQLSVKASDIYLETGKTKASEDPVGLLDAFEEASKIYRDVLRILLGEVGYTNLVSIIGGSIPSVISQALITSLGELYSKHFMRFTAEYLSTEGKL</sequence>
<proteinExistence type="predicted"/>
<dbReference type="AlphaFoldDB" id="A0A645AWV0"/>
<accession>A0A645AWV0</accession>